<organism evidence="1 2">
    <name type="scientific">Rubroshorea leprosula</name>
    <dbReference type="NCBI Taxonomy" id="152421"/>
    <lineage>
        <taxon>Eukaryota</taxon>
        <taxon>Viridiplantae</taxon>
        <taxon>Streptophyta</taxon>
        <taxon>Embryophyta</taxon>
        <taxon>Tracheophyta</taxon>
        <taxon>Spermatophyta</taxon>
        <taxon>Magnoliopsida</taxon>
        <taxon>eudicotyledons</taxon>
        <taxon>Gunneridae</taxon>
        <taxon>Pentapetalae</taxon>
        <taxon>rosids</taxon>
        <taxon>malvids</taxon>
        <taxon>Malvales</taxon>
        <taxon>Dipterocarpaceae</taxon>
        <taxon>Rubroshorea</taxon>
    </lineage>
</organism>
<proteinExistence type="predicted"/>
<dbReference type="AlphaFoldDB" id="A0AAV5M174"/>
<keyword evidence="2" id="KW-1185">Reference proteome</keyword>
<evidence type="ECO:0000313" key="1">
    <source>
        <dbReference type="EMBL" id="GKV42372.1"/>
    </source>
</evidence>
<reference evidence="1 2" key="1">
    <citation type="journal article" date="2021" name="Commun. Biol.">
        <title>The genome of Shorea leprosula (Dipterocarpaceae) highlights the ecological relevance of drought in aseasonal tropical rainforests.</title>
        <authorList>
            <person name="Ng K.K.S."/>
            <person name="Kobayashi M.J."/>
            <person name="Fawcett J.A."/>
            <person name="Hatakeyama M."/>
            <person name="Paape T."/>
            <person name="Ng C.H."/>
            <person name="Ang C.C."/>
            <person name="Tnah L.H."/>
            <person name="Lee C.T."/>
            <person name="Nishiyama T."/>
            <person name="Sese J."/>
            <person name="O'Brien M.J."/>
            <person name="Copetti D."/>
            <person name="Mohd Noor M.I."/>
            <person name="Ong R.C."/>
            <person name="Putra M."/>
            <person name="Sireger I.Z."/>
            <person name="Indrioko S."/>
            <person name="Kosugi Y."/>
            <person name="Izuno A."/>
            <person name="Isagi Y."/>
            <person name="Lee S.L."/>
            <person name="Shimizu K.K."/>
        </authorList>
    </citation>
    <scope>NUCLEOTIDE SEQUENCE [LARGE SCALE GENOMIC DNA]</scope>
    <source>
        <strain evidence="1">214</strain>
    </source>
</reference>
<dbReference type="EMBL" id="BPVZ01000158">
    <property type="protein sequence ID" value="GKV42372.1"/>
    <property type="molecule type" value="Genomic_DNA"/>
</dbReference>
<dbReference type="Proteomes" id="UP001054252">
    <property type="component" value="Unassembled WGS sequence"/>
</dbReference>
<gene>
    <name evidence="1" type="ORF">SLEP1_g49783</name>
</gene>
<comment type="caution">
    <text evidence="1">The sequence shown here is derived from an EMBL/GenBank/DDBJ whole genome shotgun (WGS) entry which is preliminary data.</text>
</comment>
<evidence type="ECO:0000313" key="2">
    <source>
        <dbReference type="Proteomes" id="UP001054252"/>
    </source>
</evidence>
<protein>
    <submittedName>
        <fullName evidence="1">Uncharacterized protein</fullName>
    </submittedName>
</protein>
<accession>A0AAV5M174</accession>
<name>A0AAV5M174_9ROSI</name>
<sequence length="76" mass="8796">MIKCSIYSSGSQGSMKWKHGQHDGFFVQFESPSLRRLWFIPSSYEKGQTLCRDPECLDISAHEVLLRLFKQKLSNS</sequence>